<dbReference type="FunFam" id="3.30.565.10:FF:000023">
    <property type="entry name" value="PAS domain-containing sensor histidine kinase"/>
    <property type="match status" value="1"/>
</dbReference>
<evidence type="ECO:0000256" key="6">
    <source>
        <dbReference type="ARBA" id="ARBA00022679"/>
    </source>
</evidence>
<keyword evidence="15" id="KW-1185">Reference proteome</keyword>
<dbReference type="CDD" id="cd00082">
    <property type="entry name" value="HisKA"/>
    <property type="match status" value="1"/>
</dbReference>
<dbReference type="EC" id="2.7.13.3" evidence="3"/>
<keyword evidence="10" id="KW-0902">Two-component regulatory system</keyword>
<accession>A0A139X7I8</accession>
<dbReference type="Proteomes" id="UP000076925">
    <property type="component" value="Unassembled WGS sequence"/>
</dbReference>
<dbReference type="GO" id="GO:0005524">
    <property type="term" value="F:ATP binding"/>
    <property type="evidence" value="ECO:0007669"/>
    <property type="project" value="UniProtKB-KW"/>
</dbReference>
<evidence type="ECO:0000256" key="5">
    <source>
        <dbReference type="ARBA" id="ARBA00022553"/>
    </source>
</evidence>
<evidence type="ECO:0000256" key="10">
    <source>
        <dbReference type="ARBA" id="ARBA00023012"/>
    </source>
</evidence>
<dbReference type="GO" id="GO:0000155">
    <property type="term" value="F:phosphorelay sensor kinase activity"/>
    <property type="evidence" value="ECO:0007669"/>
    <property type="project" value="InterPro"/>
</dbReference>
<dbReference type="PROSITE" id="PS50109">
    <property type="entry name" value="HIS_KIN"/>
    <property type="match status" value="1"/>
</dbReference>
<proteinExistence type="predicted"/>
<dbReference type="Pfam" id="PF00512">
    <property type="entry name" value="HisKA"/>
    <property type="match status" value="1"/>
</dbReference>
<evidence type="ECO:0000256" key="9">
    <source>
        <dbReference type="ARBA" id="ARBA00022840"/>
    </source>
</evidence>
<dbReference type="PRINTS" id="PR00344">
    <property type="entry name" value="BCTRLSENSOR"/>
</dbReference>
<comment type="caution">
    <text evidence="14">The sequence shown here is derived from an EMBL/GenBank/DDBJ whole genome shotgun (WGS) entry which is preliminary data.</text>
</comment>
<keyword evidence="4" id="KW-1003">Cell membrane</keyword>
<feature type="domain" description="Histidine kinase" evidence="13">
    <location>
        <begin position="85"/>
        <end position="301"/>
    </location>
</feature>
<dbReference type="InterPro" id="IPR004358">
    <property type="entry name" value="Sig_transdc_His_kin-like_C"/>
</dbReference>
<evidence type="ECO:0000256" key="7">
    <source>
        <dbReference type="ARBA" id="ARBA00022741"/>
    </source>
</evidence>
<evidence type="ECO:0000256" key="12">
    <source>
        <dbReference type="SAM" id="Coils"/>
    </source>
</evidence>
<comment type="catalytic activity">
    <reaction evidence="1">
        <text>ATP + protein L-histidine = ADP + protein N-phospho-L-histidine.</text>
        <dbReference type="EC" id="2.7.13.3"/>
    </reaction>
</comment>
<evidence type="ECO:0000256" key="1">
    <source>
        <dbReference type="ARBA" id="ARBA00000085"/>
    </source>
</evidence>
<evidence type="ECO:0000256" key="2">
    <source>
        <dbReference type="ARBA" id="ARBA00004236"/>
    </source>
</evidence>
<keyword evidence="12" id="KW-0175">Coiled coil</keyword>
<dbReference type="InterPro" id="IPR003594">
    <property type="entry name" value="HATPase_dom"/>
</dbReference>
<dbReference type="CDD" id="cd00075">
    <property type="entry name" value="HATPase"/>
    <property type="match status" value="1"/>
</dbReference>
<evidence type="ECO:0000256" key="11">
    <source>
        <dbReference type="ARBA" id="ARBA00023136"/>
    </source>
</evidence>
<dbReference type="SUPFAM" id="SSF55874">
    <property type="entry name" value="ATPase domain of HSP90 chaperone/DNA topoisomerase II/histidine kinase"/>
    <property type="match status" value="1"/>
</dbReference>
<dbReference type="PANTHER" id="PTHR43711:SF26">
    <property type="entry name" value="SENSOR HISTIDINE KINASE RCSC"/>
    <property type="match status" value="1"/>
</dbReference>
<dbReference type="EMBL" id="ANNX02000026">
    <property type="protein sequence ID" value="KYC40669.1"/>
    <property type="molecule type" value="Genomic_DNA"/>
</dbReference>
<dbReference type="SMART" id="SM00388">
    <property type="entry name" value="HisKA"/>
    <property type="match status" value="1"/>
</dbReference>
<name>A0A139X7I8_9CYAN</name>
<protein>
    <recommendedName>
        <fullName evidence="3">histidine kinase</fullName>
        <ecNumber evidence="3">2.7.13.3</ecNumber>
    </recommendedName>
</protein>
<keyword evidence="5" id="KW-0597">Phosphoprotein</keyword>
<reference evidence="14 15" key="1">
    <citation type="journal article" date="2013" name="Genome Biol. Evol.">
        <title>Genomes of Stigonematalean cyanobacteria (subsection V) and the evolution of oxygenic photosynthesis from prokaryotes to plastids.</title>
        <authorList>
            <person name="Dagan T."/>
            <person name="Roettger M."/>
            <person name="Stucken K."/>
            <person name="Landan G."/>
            <person name="Koch R."/>
            <person name="Major P."/>
            <person name="Gould S.B."/>
            <person name="Goremykin V.V."/>
            <person name="Rippka R."/>
            <person name="Tandeau de Marsac N."/>
            <person name="Gugger M."/>
            <person name="Lockhart P.J."/>
            <person name="Allen J.F."/>
            <person name="Brune I."/>
            <person name="Maus I."/>
            <person name="Puhler A."/>
            <person name="Martin W.F."/>
        </authorList>
    </citation>
    <scope>NUCLEOTIDE SEQUENCE [LARGE SCALE GENOMIC DNA]</scope>
    <source>
        <strain evidence="14 15">PCC 7110</strain>
    </source>
</reference>
<sequence length="311" mass="35199">MVFGNCISKQRNSRISIRNISQRKQTSVALQKTNKELESRIQELLGELSDVNEELRREKALRQRVEIALEQEKQLAEHRAHFASMISHEFRTPLNIISFSTSSLKRYYHHLSEEKKLQYLQRLQTAVEQIGQLMDEVLMLGRAEVGKLKFEPEPLNPIQFCHDILAQFNLSQNRHHAVTFASRGDCRTVCVDKKLLQPILTNLLSNAIKYSPVGSTIDVILCYQDKKLIFQIKDRGIGIPKAEQQRLFEPYYRAENVGDVPGSGLGLALVKKFVDLHGGQISVASEIGVGTTFTITLPVTEPAFDIKSGSI</sequence>
<keyword evidence="9" id="KW-0067">ATP-binding</keyword>
<dbReference type="Gene3D" id="1.10.287.130">
    <property type="match status" value="1"/>
</dbReference>
<keyword evidence="11" id="KW-0472">Membrane</keyword>
<comment type="subcellular location">
    <subcellularLocation>
        <location evidence="2">Cell membrane</location>
    </subcellularLocation>
</comment>
<dbReference type="InterPro" id="IPR050736">
    <property type="entry name" value="Sensor_HK_Regulatory"/>
</dbReference>
<dbReference type="InterPro" id="IPR036097">
    <property type="entry name" value="HisK_dim/P_sf"/>
</dbReference>
<dbReference type="AlphaFoldDB" id="A0A139X7I8"/>
<evidence type="ECO:0000256" key="4">
    <source>
        <dbReference type="ARBA" id="ARBA00022475"/>
    </source>
</evidence>
<organism evidence="14 15">
    <name type="scientific">Scytonema hofmannii PCC 7110</name>
    <dbReference type="NCBI Taxonomy" id="128403"/>
    <lineage>
        <taxon>Bacteria</taxon>
        <taxon>Bacillati</taxon>
        <taxon>Cyanobacteriota</taxon>
        <taxon>Cyanophyceae</taxon>
        <taxon>Nostocales</taxon>
        <taxon>Scytonemataceae</taxon>
        <taxon>Scytonema</taxon>
    </lineage>
</organism>
<dbReference type="Pfam" id="PF02518">
    <property type="entry name" value="HATPase_c"/>
    <property type="match status" value="1"/>
</dbReference>
<keyword evidence="7" id="KW-0547">Nucleotide-binding</keyword>
<dbReference type="InterPro" id="IPR003661">
    <property type="entry name" value="HisK_dim/P_dom"/>
</dbReference>
<dbReference type="GO" id="GO:0005886">
    <property type="term" value="C:plasma membrane"/>
    <property type="evidence" value="ECO:0007669"/>
    <property type="project" value="UniProtKB-SubCell"/>
</dbReference>
<dbReference type="Gene3D" id="3.30.565.10">
    <property type="entry name" value="Histidine kinase-like ATPase, C-terminal domain"/>
    <property type="match status" value="1"/>
</dbReference>
<dbReference type="OrthoDB" id="509491at2"/>
<evidence type="ECO:0000256" key="3">
    <source>
        <dbReference type="ARBA" id="ARBA00012438"/>
    </source>
</evidence>
<gene>
    <name evidence="14" type="ORF">WA1_23790</name>
</gene>
<evidence type="ECO:0000313" key="15">
    <source>
        <dbReference type="Proteomes" id="UP000076925"/>
    </source>
</evidence>
<keyword evidence="6" id="KW-0808">Transferase</keyword>
<evidence type="ECO:0000256" key="8">
    <source>
        <dbReference type="ARBA" id="ARBA00022777"/>
    </source>
</evidence>
<dbReference type="RefSeq" id="WP_017740060.1">
    <property type="nucleotide sequence ID" value="NZ_KQ976354.1"/>
</dbReference>
<dbReference type="STRING" id="128403.WA1_23790"/>
<dbReference type="InterPro" id="IPR005467">
    <property type="entry name" value="His_kinase_dom"/>
</dbReference>
<feature type="coiled-coil region" evidence="12">
    <location>
        <begin position="27"/>
        <end position="75"/>
    </location>
</feature>
<dbReference type="SMART" id="SM00387">
    <property type="entry name" value="HATPase_c"/>
    <property type="match status" value="1"/>
</dbReference>
<dbReference type="SUPFAM" id="SSF47384">
    <property type="entry name" value="Homodimeric domain of signal transducing histidine kinase"/>
    <property type="match status" value="1"/>
</dbReference>
<dbReference type="InterPro" id="IPR036890">
    <property type="entry name" value="HATPase_C_sf"/>
</dbReference>
<keyword evidence="8" id="KW-0418">Kinase</keyword>
<evidence type="ECO:0000259" key="13">
    <source>
        <dbReference type="PROSITE" id="PS50109"/>
    </source>
</evidence>
<evidence type="ECO:0000313" key="14">
    <source>
        <dbReference type="EMBL" id="KYC40669.1"/>
    </source>
</evidence>
<dbReference type="PANTHER" id="PTHR43711">
    <property type="entry name" value="TWO-COMPONENT HISTIDINE KINASE"/>
    <property type="match status" value="1"/>
</dbReference>